<comment type="caution">
    <text evidence="1">The sequence shown here is derived from an EMBL/GenBank/DDBJ whole genome shotgun (WGS) entry which is preliminary data.</text>
</comment>
<sequence length="388" mass="42764">MNKKYVPYLIGIPNMGVGLLWAMNMVLIPLLVNTVTKSNTKLGALTSMGAFTGIFVQYIAGMISDRSHFKMGKRKPFMLIGSICAAIFICVMPFASSYIGMFIAAFVFYFSLNFYQGPYYSMIPETVDENQLGLANGFSKVVSVLGSAVIFVVGPSLWEKGHYLPFFLAAALALGSVIITALFIKEKSTNVKSPAKLSFDFLKRPAVMKLYISVFFIFLSYGCITPYFVKYCTTILNLTSNTASTALLLLTISGAIFAAPMGILSDKTERRKVLLIGTLIFTVAIAFGFLCKSAISIYIMLSVVGIGFIAIQVTIYSILAEIVPPERMGEFMGIMNLFISLSQFIATNAMGVFLDKFGFTLFLPIAAIIMFIAFLIIFFSKFPKYKRD</sequence>
<evidence type="ECO:0000313" key="2">
    <source>
        <dbReference type="Proteomes" id="UP001058074"/>
    </source>
</evidence>
<gene>
    <name evidence="1" type="ORF">rsdtw13_05930</name>
</gene>
<evidence type="ECO:0000313" key="1">
    <source>
        <dbReference type="EMBL" id="GKX65335.1"/>
    </source>
</evidence>
<dbReference type="EMBL" id="BROD01000001">
    <property type="protein sequence ID" value="GKX65335.1"/>
    <property type="molecule type" value="Genomic_DNA"/>
</dbReference>
<accession>A0ACB5R8B0</accession>
<keyword evidence="2" id="KW-1185">Reference proteome</keyword>
<organism evidence="1 2">
    <name type="scientific">Inconstantimicrobium mannanitabidum</name>
    <dbReference type="NCBI Taxonomy" id="1604901"/>
    <lineage>
        <taxon>Bacteria</taxon>
        <taxon>Bacillati</taxon>
        <taxon>Bacillota</taxon>
        <taxon>Clostridia</taxon>
        <taxon>Eubacteriales</taxon>
        <taxon>Clostridiaceae</taxon>
        <taxon>Inconstantimicrobium</taxon>
    </lineage>
</organism>
<name>A0ACB5R8B0_9CLOT</name>
<reference evidence="1" key="1">
    <citation type="journal article" date="2025" name="Int. J. Syst. Evol. Microbiol.">
        <title>Inconstantimicrobium mannanitabidum sp. nov., a novel member of the family Clostridiaceae isolated from anoxic soil under the treatment of reductive soil disinfestation.</title>
        <authorList>
            <person name="Ueki A."/>
            <person name="Tonouchi A."/>
            <person name="Honma S."/>
            <person name="Kaku N."/>
            <person name="Ueki K."/>
        </authorList>
    </citation>
    <scope>NUCLEOTIDE SEQUENCE</scope>
    <source>
        <strain evidence="1">TW13</strain>
    </source>
</reference>
<protein>
    <submittedName>
        <fullName evidence="1">MFS transporter</fullName>
    </submittedName>
</protein>
<proteinExistence type="predicted"/>
<dbReference type="Proteomes" id="UP001058074">
    <property type="component" value="Unassembled WGS sequence"/>
</dbReference>